<keyword evidence="4" id="KW-1185">Reference proteome</keyword>
<keyword evidence="1" id="KW-0812">Transmembrane</keyword>
<evidence type="ECO:0000313" key="3">
    <source>
        <dbReference type="EMBL" id="THF78465.1"/>
    </source>
</evidence>
<reference evidence="3 4" key="1">
    <citation type="submission" date="2019-04" db="EMBL/GenBank/DDBJ databases">
        <title>Cohnella sp. nov. isolated from preserved vegetables.</title>
        <authorList>
            <person name="Lin S.-Y."/>
            <person name="Hung M.-H."/>
            <person name="Young C.-C."/>
        </authorList>
    </citation>
    <scope>NUCLEOTIDE SEQUENCE [LARGE SCALE GENOMIC DNA]</scope>
    <source>
        <strain evidence="3 4">CC-MHH1044</strain>
    </source>
</reference>
<dbReference type="EMBL" id="SSOB01000016">
    <property type="protein sequence ID" value="THF78465.1"/>
    <property type="molecule type" value="Genomic_DNA"/>
</dbReference>
<proteinExistence type="predicted"/>
<feature type="domain" description="Transposase DDE" evidence="2">
    <location>
        <begin position="8"/>
        <end position="92"/>
    </location>
</feature>
<name>A0A4S4BV38_9BACL</name>
<gene>
    <name evidence="3" type="ORF">E6C55_14765</name>
</gene>
<comment type="caution">
    <text evidence="3">The sequence shown here is derived from an EMBL/GenBank/DDBJ whole genome shotgun (WGS) entry which is preliminary data.</text>
</comment>
<evidence type="ECO:0000256" key="1">
    <source>
        <dbReference type="SAM" id="Phobius"/>
    </source>
</evidence>
<dbReference type="Pfam" id="PF13586">
    <property type="entry name" value="DDE_Tnp_1_2"/>
    <property type="match status" value="1"/>
</dbReference>
<dbReference type="AlphaFoldDB" id="A0A4S4BV38"/>
<feature type="transmembrane region" description="Helical" evidence="1">
    <location>
        <begin position="75"/>
        <end position="92"/>
    </location>
</feature>
<evidence type="ECO:0000313" key="4">
    <source>
        <dbReference type="Proteomes" id="UP000310636"/>
    </source>
</evidence>
<keyword evidence="1" id="KW-0472">Membrane</keyword>
<evidence type="ECO:0000259" key="2">
    <source>
        <dbReference type="Pfam" id="PF13586"/>
    </source>
</evidence>
<protein>
    <recommendedName>
        <fullName evidence="2">Transposase DDE domain-containing protein</fullName>
    </recommendedName>
</protein>
<dbReference type="OrthoDB" id="192297at2"/>
<dbReference type="InterPro" id="IPR025668">
    <property type="entry name" value="Tnp_DDE_dom"/>
</dbReference>
<sequence>MDVEGKNVMADRGYDTDKIIALLEEKQANSIIPSRKHRTIQRATDWWLFKERHLVECLFNKLKHNRRLATRYDKLSCTFIAFLKLASSMIWMA</sequence>
<keyword evidence="1" id="KW-1133">Transmembrane helix</keyword>
<accession>A0A4S4BV38</accession>
<organism evidence="3 4">
    <name type="scientific">Cohnella fermenti</name>
    <dbReference type="NCBI Taxonomy" id="2565925"/>
    <lineage>
        <taxon>Bacteria</taxon>
        <taxon>Bacillati</taxon>
        <taxon>Bacillota</taxon>
        <taxon>Bacilli</taxon>
        <taxon>Bacillales</taxon>
        <taxon>Paenibacillaceae</taxon>
        <taxon>Cohnella</taxon>
    </lineage>
</organism>
<dbReference type="Proteomes" id="UP000310636">
    <property type="component" value="Unassembled WGS sequence"/>
</dbReference>